<feature type="domain" description="Glycoside hydrolase family 42 N-terminal" evidence="3">
    <location>
        <begin position="48"/>
        <end position="213"/>
    </location>
</feature>
<dbReference type="Proteomes" id="UP000091956">
    <property type="component" value="Unassembled WGS sequence"/>
</dbReference>
<evidence type="ECO:0008006" key="7">
    <source>
        <dbReference type="Google" id="ProtNLM"/>
    </source>
</evidence>
<gene>
    <name evidence="5" type="ORF">VE01_09612</name>
</gene>
<dbReference type="FunFam" id="3.20.20.80:FF:000135">
    <property type="entry name" value="Beta-galactosidase, putative, bgl35A"/>
    <property type="match status" value="1"/>
</dbReference>
<sequence>MQLAIPSLLDSPSGKELLVNGRPFLIRGAELQNSSMTSADYMEDVWPKLAAASINTVLGCVSWEMIEPKEGIFVFNELDSVIAGARRHGLHLILLWFGSFKNGLSTYAPGWVKRDMKRFPRAKLRKVGGVLHVADVLSIFHAQTWKADARAFKSLMQHLKEFDQNHSTVIMVQVENEVGILGDSRDSSSAADYCFRSPVPQQLIDALNTNWDTLHPKLRENLQDFKSLSRKGSNKSWESVFGQSNQTDEIFMAYHYALYLEEVAAAGKHAYPIPLFTNVWQSYVGEDTDNEFPAIVGGGGHPGDYPSGGGVINVLDIWQFFAPTLDFVAPDIYLNDYASSCAKYRHRNQPLFIPEQRRDEYGARRIWIAYGNYQCIGTAPFGIDTLKVDENPFKKHYGLLAKVSFHVLAAQRKPGTSIGFCFDEPDRTGKSLPVVSVVFGMWKLEIERSFVFGKAGPGFGMVIHLEAARFLLIGEGFQVKFSSTDPAVVFVGLLNFVEKEVVNETTGEMRSRRAFGGDETRSGAAAVMPGEDPDYGDFPISITIPAKTRIAQCEVYALKDEVVGVEESFMN</sequence>
<keyword evidence="2" id="KW-0326">Glycosidase</keyword>
<dbReference type="GO" id="GO:0004565">
    <property type="term" value="F:beta-galactosidase activity"/>
    <property type="evidence" value="ECO:0007669"/>
    <property type="project" value="InterPro"/>
</dbReference>
<evidence type="ECO:0000256" key="1">
    <source>
        <dbReference type="ARBA" id="ARBA00022801"/>
    </source>
</evidence>
<proteinExistence type="predicted"/>
<dbReference type="InterPro" id="IPR017853">
    <property type="entry name" value="GH"/>
</dbReference>
<dbReference type="SUPFAM" id="SSF51445">
    <property type="entry name" value="(Trans)glycosidases"/>
    <property type="match status" value="1"/>
</dbReference>
<evidence type="ECO:0000313" key="6">
    <source>
        <dbReference type="Proteomes" id="UP000091956"/>
    </source>
</evidence>
<dbReference type="GeneID" id="28842998"/>
<accession>A0A1B8G9E2</accession>
<dbReference type="Gene3D" id="3.20.20.80">
    <property type="entry name" value="Glycosidases"/>
    <property type="match status" value="1"/>
</dbReference>
<keyword evidence="1" id="KW-0378">Hydrolase</keyword>
<dbReference type="OrthoDB" id="1657402at2759"/>
<dbReference type="Gene3D" id="2.60.220.20">
    <property type="entry name" value="putative beta-Galactosidase from caulobacter crescentus"/>
    <property type="match status" value="1"/>
</dbReference>
<keyword evidence="6" id="KW-1185">Reference proteome</keyword>
<feature type="domain" description="DUF5597" evidence="4">
    <location>
        <begin position="393"/>
        <end position="524"/>
    </location>
</feature>
<dbReference type="Pfam" id="PF18120">
    <property type="entry name" value="DUF5597"/>
    <property type="match status" value="1"/>
</dbReference>
<dbReference type="AlphaFoldDB" id="A0A1B8G9E2"/>
<evidence type="ECO:0000256" key="2">
    <source>
        <dbReference type="ARBA" id="ARBA00023295"/>
    </source>
</evidence>
<organism evidence="5 6">
    <name type="scientific">Pseudogymnoascus verrucosus</name>
    <dbReference type="NCBI Taxonomy" id="342668"/>
    <lineage>
        <taxon>Eukaryota</taxon>
        <taxon>Fungi</taxon>
        <taxon>Dikarya</taxon>
        <taxon>Ascomycota</taxon>
        <taxon>Pezizomycotina</taxon>
        <taxon>Leotiomycetes</taxon>
        <taxon>Thelebolales</taxon>
        <taxon>Thelebolaceae</taxon>
        <taxon>Pseudogymnoascus</taxon>
    </lineage>
</organism>
<dbReference type="GO" id="GO:0005975">
    <property type="term" value="P:carbohydrate metabolic process"/>
    <property type="evidence" value="ECO:0007669"/>
    <property type="project" value="InterPro"/>
</dbReference>
<dbReference type="InterPro" id="IPR013529">
    <property type="entry name" value="Glyco_hydro_42_N"/>
</dbReference>
<evidence type="ECO:0000259" key="3">
    <source>
        <dbReference type="Pfam" id="PF02449"/>
    </source>
</evidence>
<name>A0A1B8G9E2_9PEZI</name>
<dbReference type="STRING" id="342668.A0A1B8G9E2"/>
<evidence type="ECO:0000259" key="4">
    <source>
        <dbReference type="Pfam" id="PF18120"/>
    </source>
</evidence>
<dbReference type="EMBL" id="KV460267">
    <property type="protein sequence ID" value="OBT92454.1"/>
    <property type="molecule type" value="Genomic_DNA"/>
</dbReference>
<dbReference type="InterPro" id="IPR040719">
    <property type="entry name" value="DUF5597"/>
</dbReference>
<dbReference type="GO" id="GO:0009341">
    <property type="term" value="C:beta-galactosidase complex"/>
    <property type="evidence" value="ECO:0007669"/>
    <property type="project" value="InterPro"/>
</dbReference>
<reference evidence="5 6" key="1">
    <citation type="submission" date="2016-03" db="EMBL/GenBank/DDBJ databases">
        <title>Comparative genomics of Pseudogymnoascus destructans, the fungus causing white-nose syndrome of bats.</title>
        <authorList>
            <person name="Palmer J.M."/>
            <person name="Drees K.P."/>
            <person name="Foster J.T."/>
            <person name="Lindner D.L."/>
        </authorList>
    </citation>
    <scope>NUCLEOTIDE SEQUENCE [LARGE SCALE GENOMIC DNA]</scope>
    <source>
        <strain evidence="5 6">UAMH 10579</strain>
    </source>
</reference>
<evidence type="ECO:0000313" key="5">
    <source>
        <dbReference type="EMBL" id="OBT92454.1"/>
    </source>
</evidence>
<dbReference type="Pfam" id="PF02449">
    <property type="entry name" value="Glyco_hydro_42"/>
    <property type="match status" value="1"/>
</dbReference>
<protein>
    <recommendedName>
        <fullName evidence="7">Glycoside hydrolase 35 catalytic domain-containing protein</fullName>
    </recommendedName>
</protein>
<reference evidence="6" key="2">
    <citation type="journal article" date="2018" name="Nat. Commun.">
        <title>Extreme sensitivity to ultraviolet light in the fungal pathogen causing white-nose syndrome of bats.</title>
        <authorList>
            <person name="Palmer J.M."/>
            <person name="Drees K.P."/>
            <person name="Foster J.T."/>
            <person name="Lindner D.L."/>
        </authorList>
    </citation>
    <scope>NUCLEOTIDE SEQUENCE [LARGE SCALE GENOMIC DNA]</scope>
    <source>
        <strain evidence="6">UAMH 10579</strain>
    </source>
</reference>
<dbReference type="RefSeq" id="XP_018126187.1">
    <property type="nucleotide sequence ID" value="XM_018279025.2"/>
</dbReference>